<evidence type="ECO:0000313" key="1">
    <source>
        <dbReference type="EMBL" id="KZT50141.1"/>
    </source>
</evidence>
<sequence length="517" mass="57406">MTVSERRHRFAYLSSLVREINLEAQSEDLEYFDSVPEVSALFLLAGTSTEPHEPLFPNMTRLSVTTSVLGELELIQLLGHSPLQDLLLCIYRTDTQLEINDHENEGEYWKSGIVACLDWVADTIPDLRTLSLNVPSWEGDVLGMYDFCLTPTPDALVEFTANGAFFTPGCLDRLCNAPMLENLSLDMETFPARTDSNPALWASNDLIPTHGFLRLSNLRLHQTYSGSLAMLKRIAGPLHTIRLRLPPEDEQGEEELEELAIALSSFSGTLTQLEIHIGKLKSETIPHPHSWKTFAPLLACNKMQRVSLKIYAATSRSTAIFQIQDVDLCQIASCWPQLQHLVLSWPSNPTPAAPLSAPSGYEVTVQGVVDLFRGCSALRRLQIPQISFKMGALSPATTRAASVQKVPVKQTAIVSLQTCDLSEEAQLHEVGTWLARNAPKLTFRPYSSHPYWDDEEEGSASEALTHLRKQLDSLNLARWTVAQLKRLHRGITDDVVALHDLSPPPHTPGLSPLLPSV</sequence>
<dbReference type="InterPro" id="IPR032675">
    <property type="entry name" value="LRR_dom_sf"/>
</dbReference>
<dbReference type="InParanoid" id="A0A165C2A9"/>
<evidence type="ECO:0008006" key="3">
    <source>
        <dbReference type="Google" id="ProtNLM"/>
    </source>
</evidence>
<proteinExistence type="predicted"/>
<accession>A0A165C2A9</accession>
<dbReference type="Gene3D" id="3.80.10.10">
    <property type="entry name" value="Ribonuclease Inhibitor"/>
    <property type="match status" value="1"/>
</dbReference>
<keyword evidence="2" id="KW-1185">Reference proteome</keyword>
<dbReference type="Proteomes" id="UP000076842">
    <property type="component" value="Unassembled WGS sequence"/>
</dbReference>
<protein>
    <recommendedName>
        <fullName evidence="3">F-box domain-containing protein</fullName>
    </recommendedName>
</protein>
<reference evidence="1 2" key="1">
    <citation type="journal article" date="2016" name="Mol. Biol. Evol.">
        <title>Comparative Genomics of Early-Diverging Mushroom-Forming Fungi Provides Insights into the Origins of Lignocellulose Decay Capabilities.</title>
        <authorList>
            <person name="Nagy L.G."/>
            <person name="Riley R."/>
            <person name="Tritt A."/>
            <person name="Adam C."/>
            <person name="Daum C."/>
            <person name="Floudas D."/>
            <person name="Sun H."/>
            <person name="Yadav J.S."/>
            <person name="Pangilinan J."/>
            <person name="Larsson K.H."/>
            <person name="Matsuura K."/>
            <person name="Barry K."/>
            <person name="Labutti K."/>
            <person name="Kuo R."/>
            <person name="Ohm R.A."/>
            <person name="Bhattacharya S.S."/>
            <person name="Shirouzu T."/>
            <person name="Yoshinaga Y."/>
            <person name="Martin F.M."/>
            <person name="Grigoriev I.V."/>
            <person name="Hibbett D.S."/>
        </authorList>
    </citation>
    <scope>NUCLEOTIDE SEQUENCE [LARGE SCALE GENOMIC DNA]</scope>
    <source>
        <strain evidence="1 2">HHB12733</strain>
    </source>
</reference>
<organism evidence="1 2">
    <name type="scientific">Calocera cornea HHB12733</name>
    <dbReference type="NCBI Taxonomy" id="1353952"/>
    <lineage>
        <taxon>Eukaryota</taxon>
        <taxon>Fungi</taxon>
        <taxon>Dikarya</taxon>
        <taxon>Basidiomycota</taxon>
        <taxon>Agaricomycotina</taxon>
        <taxon>Dacrymycetes</taxon>
        <taxon>Dacrymycetales</taxon>
        <taxon>Dacrymycetaceae</taxon>
        <taxon>Calocera</taxon>
    </lineage>
</organism>
<dbReference type="EMBL" id="KV424224">
    <property type="protein sequence ID" value="KZT50141.1"/>
    <property type="molecule type" value="Genomic_DNA"/>
</dbReference>
<dbReference type="AlphaFoldDB" id="A0A165C2A9"/>
<gene>
    <name evidence="1" type="ORF">CALCODRAFT_522095</name>
</gene>
<name>A0A165C2A9_9BASI</name>
<evidence type="ECO:0000313" key="2">
    <source>
        <dbReference type="Proteomes" id="UP000076842"/>
    </source>
</evidence>